<gene>
    <name evidence="14" type="ORF">ILP92_04620</name>
</gene>
<evidence type="ECO:0000259" key="13">
    <source>
        <dbReference type="Pfam" id="PF13193"/>
    </source>
</evidence>
<comment type="similarity">
    <text evidence="2">Belongs to the ATP-dependent AMP-binding enzyme family.</text>
</comment>
<dbReference type="GO" id="GO:0016874">
    <property type="term" value="F:ligase activity"/>
    <property type="evidence" value="ECO:0007669"/>
    <property type="project" value="UniProtKB-KW"/>
</dbReference>
<keyword evidence="6" id="KW-0276">Fatty acid metabolism</keyword>
<keyword evidence="5" id="KW-0479">Metal-binding</keyword>
<dbReference type="InterPro" id="IPR045851">
    <property type="entry name" value="AMP-bd_C_sf"/>
</dbReference>
<dbReference type="InterPro" id="IPR020845">
    <property type="entry name" value="AMP-binding_CS"/>
</dbReference>
<feature type="domain" description="AMP-dependent synthetase/ligase" evidence="12">
    <location>
        <begin position="26"/>
        <end position="402"/>
    </location>
</feature>
<keyword evidence="15" id="KW-1185">Reference proteome</keyword>
<evidence type="ECO:0000256" key="4">
    <source>
        <dbReference type="ARBA" id="ARBA00022598"/>
    </source>
</evidence>
<protein>
    <recommendedName>
        <fullName evidence="11">3-methylmercaptopropionyl-CoA ligase</fullName>
        <ecNumber evidence="10">6.2.1.44</ecNumber>
    </recommendedName>
</protein>
<dbReference type="Gene3D" id="3.40.50.12780">
    <property type="entry name" value="N-terminal domain of ligase-like"/>
    <property type="match status" value="1"/>
</dbReference>
<dbReference type="CDD" id="cd12118">
    <property type="entry name" value="ttLC_FACS_AEE21_like"/>
    <property type="match status" value="1"/>
</dbReference>
<reference evidence="14" key="1">
    <citation type="submission" date="2020-12" db="EMBL/GenBank/DDBJ databases">
        <title>Bacterial taxonomy.</title>
        <authorList>
            <person name="Pan X."/>
        </authorList>
    </citation>
    <scope>NUCLEOTIDE SEQUENCE</scope>
    <source>
        <strain evidence="14">KCTC 52957</strain>
    </source>
</reference>
<evidence type="ECO:0000256" key="8">
    <source>
        <dbReference type="ARBA" id="ARBA00023098"/>
    </source>
</evidence>
<evidence type="ECO:0000256" key="3">
    <source>
        <dbReference type="ARBA" id="ARBA00011738"/>
    </source>
</evidence>
<dbReference type="RefSeq" id="WP_198915189.1">
    <property type="nucleotide sequence ID" value="NZ_JAEKPD010000002.1"/>
</dbReference>
<dbReference type="InterPro" id="IPR000873">
    <property type="entry name" value="AMP-dep_synth/lig_dom"/>
</dbReference>
<dbReference type="PANTHER" id="PTHR43859:SF4">
    <property type="entry name" value="BUTANOATE--COA LIGASE AAE1-RELATED"/>
    <property type="match status" value="1"/>
</dbReference>
<organism evidence="14 15">
    <name type="scientific">Palleronia pontilimi</name>
    <dbReference type="NCBI Taxonomy" id="1964209"/>
    <lineage>
        <taxon>Bacteria</taxon>
        <taxon>Pseudomonadati</taxon>
        <taxon>Pseudomonadota</taxon>
        <taxon>Alphaproteobacteria</taxon>
        <taxon>Rhodobacterales</taxon>
        <taxon>Roseobacteraceae</taxon>
        <taxon>Palleronia</taxon>
    </lineage>
</organism>
<keyword evidence="4" id="KW-0436">Ligase</keyword>
<evidence type="ECO:0000256" key="2">
    <source>
        <dbReference type="ARBA" id="ARBA00006432"/>
    </source>
</evidence>
<dbReference type="AlphaFoldDB" id="A0A934MC09"/>
<evidence type="ECO:0000313" key="15">
    <source>
        <dbReference type="Proteomes" id="UP000642488"/>
    </source>
</evidence>
<dbReference type="PROSITE" id="PS00455">
    <property type="entry name" value="AMP_BINDING"/>
    <property type="match status" value="1"/>
</dbReference>
<evidence type="ECO:0000256" key="9">
    <source>
        <dbReference type="ARBA" id="ARBA00051915"/>
    </source>
</evidence>
<evidence type="ECO:0000259" key="12">
    <source>
        <dbReference type="Pfam" id="PF00501"/>
    </source>
</evidence>
<evidence type="ECO:0000256" key="7">
    <source>
        <dbReference type="ARBA" id="ARBA00022842"/>
    </source>
</evidence>
<evidence type="ECO:0000313" key="14">
    <source>
        <dbReference type="EMBL" id="MBJ3762030.1"/>
    </source>
</evidence>
<dbReference type="InterPro" id="IPR025110">
    <property type="entry name" value="AMP-bd_C"/>
</dbReference>
<proteinExistence type="inferred from homology"/>
<dbReference type="InterPro" id="IPR042099">
    <property type="entry name" value="ANL_N_sf"/>
</dbReference>
<evidence type="ECO:0000256" key="1">
    <source>
        <dbReference type="ARBA" id="ARBA00001946"/>
    </source>
</evidence>
<dbReference type="PANTHER" id="PTHR43859">
    <property type="entry name" value="ACYL-ACTIVATING ENZYME"/>
    <property type="match status" value="1"/>
</dbReference>
<comment type="cofactor">
    <cofactor evidence="1">
        <name>Mg(2+)</name>
        <dbReference type="ChEBI" id="CHEBI:18420"/>
    </cofactor>
</comment>
<dbReference type="Gene3D" id="3.30.300.30">
    <property type="match status" value="1"/>
</dbReference>
<keyword evidence="8" id="KW-0443">Lipid metabolism</keyword>
<name>A0A934MC09_9RHOB</name>
<evidence type="ECO:0000256" key="5">
    <source>
        <dbReference type="ARBA" id="ARBA00022723"/>
    </source>
</evidence>
<keyword evidence="7" id="KW-0460">Magnesium</keyword>
<dbReference type="Pfam" id="PF13193">
    <property type="entry name" value="AMP-binding_C"/>
    <property type="match status" value="1"/>
</dbReference>
<evidence type="ECO:0000256" key="11">
    <source>
        <dbReference type="ARBA" id="ARBA00067668"/>
    </source>
</evidence>
<dbReference type="EMBL" id="JAEKPD010000002">
    <property type="protein sequence ID" value="MBJ3762030.1"/>
    <property type="molecule type" value="Genomic_DNA"/>
</dbReference>
<feature type="domain" description="AMP-binding enzyme C-terminal" evidence="13">
    <location>
        <begin position="452"/>
        <end position="527"/>
    </location>
</feature>
<evidence type="ECO:0000256" key="6">
    <source>
        <dbReference type="ARBA" id="ARBA00022832"/>
    </source>
</evidence>
<sequence length="545" mass="58023">MSDDLFAGLDKCAANFVPLSPVSFLQQTAHTHADRTAIVYHDLRLSYAQMHDRVARVTSALAARGIGAGDVVSIMAPNVPAMLEAHYAVPAAGAVLNPINIRLDAATVAYILGHCRAKLILVDPDFLDVVEQARAAMDAPPDVVVVADPAAGAGVPEGAVTYDDLLREGDPETSLMLPADEWSPIAINYTSGTTGDPKGVVYSHRGAYLNATANALTFGMDAWTNYLWILPMFHCSGWSHTWAVTLAGGTHICLRQVAAAAIFDLIVDERVTHCCAAPVVMNTLIHADPSVIRRPTARVKIATGGAPPSSTVIAGMEDLGFSVTHLYGLTETYGPATINAPDPESDAPLDERARQMARQGIGHPLLTDYRIASPETGAPGARDGDALGEIQLRSNTVMMGYLQDPDETARAFAGGWFHSGDLAVHHPDGMLEIKDRLKDVIISGGENISSVEIEEILTRHDAVMEAAVVAAPSEKWGETPCAFVALKAGAKVSGDDLVDHCRAHMAGFKVPARVVVVDELPKSATGKIQKYELRQRAAEMVDAKP</sequence>
<comment type="catalytic activity">
    <reaction evidence="9">
        <text>3-(methylsulfanyl)propanoate + ATP + CoA = 3-(methylsulfanyl)propanoyl-CoA + AMP + diphosphate</text>
        <dbReference type="Rhea" id="RHEA:43052"/>
        <dbReference type="ChEBI" id="CHEBI:30616"/>
        <dbReference type="ChEBI" id="CHEBI:33019"/>
        <dbReference type="ChEBI" id="CHEBI:49016"/>
        <dbReference type="ChEBI" id="CHEBI:57287"/>
        <dbReference type="ChEBI" id="CHEBI:82815"/>
        <dbReference type="ChEBI" id="CHEBI:456215"/>
        <dbReference type="EC" id="6.2.1.44"/>
    </reaction>
    <physiologicalReaction direction="left-to-right" evidence="9">
        <dbReference type="Rhea" id="RHEA:43053"/>
    </physiologicalReaction>
</comment>
<dbReference type="Proteomes" id="UP000642488">
    <property type="component" value="Unassembled WGS sequence"/>
</dbReference>
<dbReference type="FunFam" id="3.30.300.30:FF:000008">
    <property type="entry name" value="2,3-dihydroxybenzoate-AMP ligase"/>
    <property type="match status" value="1"/>
</dbReference>
<comment type="subunit">
    <text evidence="3">Homodimer.</text>
</comment>
<accession>A0A934MC09</accession>
<dbReference type="NCBIfam" id="NF006020">
    <property type="entry name" value="PRK08162.1"/>
    <property type="match status" value="1"/>
</dbReference>
<dbReference type="SUPFAM" id="SSF56801">
    <property type="entry name" value="Acetyl-CoA synthetase-like"/>
    <property type="match status" value="1"/>
</dbReference>
<evidence type="ECO:0000256" key="10">
    <source>
        <dbReference type="ARBA" id="ARBA00066616"/>
    </source>
</evidence>
<dbReference type="GO" id="GO:0006631">
    <property type="term" value="P:fatty acid metabolic process"/>
    <property type="evidence" value="ECO:0007669"/>
    <property type="project" value="UniProtKB-KW"/>
</dbReference>
<comment type="caution">
    <text evidence="14">The sequence shown here is derived from an EMBL/GenBank/DDBJ whole genome shotgun (WGS) entry which is preliminary data.</text>
</comment>
<dbReference type="EC" id="6.2.1.44" evidence="10"/>
<dbReference type="Pfam" id="PF00501">
    <property type="entry name" value="AMP-binding"/>
    <property type="match status" value="1"/>
</dbReference>
<dbReference type="GO" id="GO:0046872">
    <property type="term" value="F:metal ion binding"/>
    <property type="evidence" value="ECO:0007669"/>
    <property type="project" value="UniProtKB-KW"/>
</dbReference>